<dbReference type="PANTHER" id="PTHR46513">
    <property type="entry name" value="VITELLOGENIN RECEPTOR-LIKE PROTEIN-RELATED-RELATED"/>
    <property type="match status" value="1"/>
</dbReference>
<evidence type="ECO:0000256" key="3">
    <source>
        <dbReference type="ARBA" id="ARBA00022737"/>
    </source>
</evidence>
<dbReference type="PROSITE" id="PS51120">
    <property type="entry name" value="LDLRB"/>
    <property type="match status" value="3"/>
</dbReference>
<dbReference type="Proteomes" id="UP001497623">
    <property type="component" value="Unassembled WGS sequence"/>
</dbReference>
<feature type="repeat" description="LDL-receptor class B" evidence="6">
    <location>
        <begin position="200"/>
        <end position="241"/>
    </location>
</feature>
<feature type="non-terminal residue" evidence="7">
    <location>
        <position position="343"/>
    </location>
</feature>
<evidence type="ECO:0000256" key="1">
    <source>
        <dbReference type="ARBA" id="ARBA00022536"/>
    </source>
</evidence>
<dbReference type="AlphaFoldDB" id="A0AAV2SRB0"/>
<keyword evidence="3" id="KW-0677">Repeat</keyword>
<keyword evidence="5" id="KW-0325">Glycoprotein</keyword>
<protein>
    <submittedName>
        <fullName evidence="7">Uncharacterized protein</fullName>
    </submittedName>
</protein>
<keyword evidence="8" id="KW-1185">Reference proteome</keyword>
<dbReference type="Pfam" id="PF14670">
    <property type="entry name" value="FXa_inhibition"/>
    <property type="match status" value="1"/>
</dbReference>
<evidence type="ECO:0000313" key="7">
    <source>
        <dbReference type="EMBL" id="CAL4228679.1"/>
    </source>
</evidence>
<reference evidence="7 8" key="1">
    <citation type="submission" date="2024-05" db="EMBL/GenBank/DDBJ databases">
        <authorList>
            <person name="Wallberg A."/>
        </authorList>
    </citation>
    <scope>NUCLEOTIDE SEQUENCE [LARGE SCALE GENOMIC DNA]</scope>
</reference>
<evidence type="ECO:0000313" key="8">
    <source>
        <dbReference type="Proteomes" id="UP001497623"/>
    </source>
</evidence>
<comment type="caution">
    <text evidence="7">The sequence shown here is derived from an EMBL/GenBank/DDBJ whole genome shotgun (WGS) entry which is preliminary data.</text>
</comment>
<evidence type="ECO:0000256" key="4">
    <source>
        <dbReference type="ARBA" id="ARBA00023157"/>
    </source>
</evidence>
<dbReference type="SUPFAM" id="SSF57196">
    <property type="entry name" value="EGF/Laminin"/>
    <property type="match status" value="1"/>
</dbReference>
<proteinExistence type="predicted"/>
<dbReference type="EMBL" id="CAXKWB010105922">
    <property type="protein sequence ID" value="CAL4228679.1"/>
    <property type="molecule type" value="Genomic_DNA"/>
</dbReference>
<keyword evidence="1" id="KW-0245">EGF-like domain</keyword>
<accession>A0AAV2SRB0</accession>
<dbReference type="FunFam" id="2.120.10.30:FF:000241">
    <property type="entry name" value="Low-density lipoprotein receptor-related protein 6"/>
    <property type="match status" value="1"/>
</dbReference>
<evidence type="ECO:0000256" key="2">
    <source>
        <dbReference type="ARBA" id="ARBA00022729"/>
    </source>
</evidence>
<dbReference type="SMART" id="SM00135">
    <property type="entry name" value="LY"/>
    <property type="match status" value="4"/>
</dbReference>
<evidence type="ECO:0000256" key="5">
    <source>
        <dbReference type="ARBA" id="ARBA00023180"/>
    </source>
</evidence>
<dbReference type="InterPro" id="IPR011042">
    <property type="entry name" value="6-blade_b-propeller_TolB-like"/>
</dbReference>
<keyword evidence="4" id="KW-1015">Disulfide bond</keyword>
<gene>
    <name evidence="7" type="ORF">MNOR_LOCUS39615</name>
</gene>
<dbReference type="SUPFAM" id="SSF63825">
    <property type="entry name" value="YWTD domain"/>
    <property type="match status" value="1"/>
</dbReference>
<dbReference type="InterPro" id="IPR050778">
    <property type="entry name" value="Cueball_EGF_LRP_Nidogen"/>
</dbReference>
<evidence type="ECO:0000256" key="6">
    <source>
        <dbReference type="PROSITE-ProRule" id="PRU00461"/>
    </source>
</evidence>
<feature type="repeat" description="LDL-receptor class B" evidence="6">
    <location>
        <begin position="107"/>
        <end position="149"/>
    </location>
</feature>
<keyword evidence="2" id="KW-0732">Signal</keyword>
<organism evidence="7 8">
    <name type="scientific">Meganyctiphanes norvegica</name>
    <name type="common">Northern krill</name>
    <name type="synonym">Thysanopoda norvegica</name>
    <dbReference type="NCBI Taxonomy" id="48144"/>
    <lineage>
        <taxon>Eukaryota</taxon>
        <taxon>Metazoa</taxon>
        <taxon>Ecdysozoa</taxon>
        <taxon>Arthropoda</taxon>
        <taxon>Crustacea</taxon>
        <taxon>Multicrustacea</taxon>
        <taxon>Malacostraca</taxon>
        <taxon>Eumalacostraca</taxon>
        <taxon>Eucarida</taxon>
        <taxon>Euphausiacea</taxon>
        <taxon>Euphausiidae</taxon>
        <taxon>Meganyctiphanes</taxon>
    </lineage>
</organism>
<dbReference type="Gene3D" id="2.120.10.30">
    <property type="entry name" value="TolB, C-terminal domain"/>
    <property type="match status" value="1"/>
</dbReference>
<dbReference type="InterPro" id="IPR000033">
    <property type="entry name" value="LDLR_classB_rpt"/>
</dbReference>
<name>A0AAV2SRB0_MEGNR</name>
<sequence>MHEECNCQEPCSYFVFICVGEFKLLGPSMVTVKTLGQTVSGIKINTNEVVEMVLHTSLERLSWSNWDHDFNVEGSRAVNLNNISHPWTVISGGFNTPDGLAVDWVANNLYWTDAGRKVIEVAMVNGTNRMILISERLVEPRAIAVFPEKGMLFWTDWGGNNSNNNKSKIERSYLDGSERKILVNTDIGWPNGLTIDYKGERIYWNDANRDTIETSDLNGNNRAVLVRRVPRPFGLTQLGPYIYWTDWEKMSIERADKNSGKKKETIRSGIQGIMDIKAIASDVQRGNNPCSIQNGGCSHLCLYTPTGARCACPDIPTSKPCTKAWLGDYWGSSGAGRPRRAAE</sequence>
<dbReference type="Pfam" id="PF00058">
    <property type="entry name" value="Ldl_recept_b"/>
    <property type="match status" value="2"/>
</dbReference>
<dbReference type="PANTHER" id="PTHR46513:SF41">
    <property type="entry name" value="LOW-DENSITY LIPOPROTEIN RECEPTOR-RELATED PROTEIN"/>
    <property type="match status" value="1"/>
</dbReference>
<feature type="repeat" description="LDL-receptor class B" evidence="6">
    <location>
        <begin position="150"/>
        <end position="199"/>
    </location>
</feature>